<dbReference type="AlphaFoldDB" id="E6N5M9"/>
<name>E6N5M9_CALS0</name>
<dbReference type="KEGG" id="csu:CSUB_C0535"/>
<dbReference type="Proteomes" id="UP000008120">
    <property type="component" value="Chromosome"/>
</dbReference>
<evidence type="ECO:0000313" key="2">
    <source>
        <dbReference type="EMBL" id="BAJ50395.1"/>
    </source>
</evidence>
<organism evidence="1 3">
    <name type="scientific">Caldiarchaeum subterraneum</name>
    <dbReference type="NCBI Taxonomy" id="311458"/>
    <lineage>
        <taxon>Archaea</taxon>
        <taxon>Nitrososphaerota</taxon>
        <taxon>Candidatus Caldarchaeales</taxon>
        <taxon>Candidatus Caldarchaeaceae</taxon>
        <taxon>Candidatus Caldarchaeum</taxon>
    </lineage>
</organism>
<evidence type="ECO:0000313" key="1">
    <source>
        <dbReference type="EMBL" id="BAJ47598.1"/>
    </source>
</evidence>
<proteinExistence type="predicted"/>
<dbReference type="BioCyc" id="CCAL311458:G131R-543-MONOMER"/>
<sequence length="288" mass="33831">MTRFYADIHRKKDDSGYRITYTTDGEAFKHVDSPTKIPAEAGDKVYVDVIPIMHTDGFIELLKTGVEVYYLRRLTLIKKMREKLGITSKSARADVRVLMAIEERWFKAVDETYLIMREKASTFRSLQKTIEQYSNRLDSASEDEREDLLDMVKIAEKKLHRQAKRIVEEAERRYSAYSILVDELRIYGDNHLLSQEALAEIMMYVNPRWGWRKTANFFGLFKNTNKKKKKRYNGQARKALQRLTIAVYNIKPKELTAKMQKTLLRQIWLTIRREAQERLAGIPAQQQG</sequence>
<evidence type="ECO:0000313" key="3">
    <source>
        <dbReference type="Proteomes" id="UP000008120"/>
    </source>
</evidence>
<dbReference type="EMBL" id="BA000048">
    <property type="protein sequence ID" value="BAJ50395.1"/>
    <property type="molecule type" value="Genomic_DNA"/>
</dbReference>
<reference evidence="1 3" key="2">
    <citation type="journal article" date="2011" name="Nucleic Acids Res.">
        <title>Insights into the evolution of Archaea and eukaryotic protein modifier systems revealed by the genome of a novel archaeal group.</title>
        <authorList>
            <person name="Nunoura T."/>
            <person name="Takaki Y."/>
            <person name="Kakuta J."/>
            <person name="Nishi S."/>
            <person name="Sugahara J."/>
            <person name="Kazama H."/>
            <person name="Chee G."/>
            <person name="Hattori M."/>
            <person name="Kanai A."/>
            <person name="Atomi H."/>
            <person name="Takai K."/>
            <person name="Takami H."/>
        </authorList>
    </citation>
    <scope>NUCLEOTIDE SEQUENCE [LARGE SCALE GENOMIC DNA]</scope>
</reference>
<accession>E6N5M9</accession>
<reference evidence="1 3" key="1">
    <citation type="journal article" date="2005" name="Environ. Microbiol.">
        <title>Genetic and functional properties of uncultivated thermophilic crenarchaeotes from a subsurface gold mine as revealed by analysis of genome fragments.</title>
        <authorList>
            <person name="Nunoura T."/>
            <person name="Hirayama H."/>
            <person name="Takami H."/>
            <person name="Oida H."/>
            <person name="Nishi S."/>
            <person name="Shimamura S."/>
            <person name="Suzuki Y."/>
            <person name="Inagaki F."/>
            <person name="Takai K."/>
            <person name="Nealson K.H."/>
            <person name="Horikoshi K."/>
        </authorList>
    </citation>
    <scope>NUCLEOTIDE SEQUENCE [LARGE SCALE GENOMIC DNA]</scope>
</reference>
<dbReference type="EMBL" id="AP011842">
    <property type="protein sequence ID" value="BAJ47598.1"/>
    <property type="molecule type" value="Genomic_DNA"/>
</dbReference>
<protein>
    <submittedName>
        <fullName evidence="1">Uncharacterized protein</fullName>
    </submittedName>
</protein>
<gene>
    <name evidence="2" type="ORF">CSUB_C0535</name>
    <name evidence="1" type="ORF">HGMM_F15C06C02</name>
</gene>